<keyword evidence="1" id="KW-0560">Oxidoreductase</keyword>
<evidence type="ECO:0000256" key="5">
    <source>
        <dbReference type="ARBA" id="ARBA00039057"/>
    </source>
</evidence>
<dbReference type="InterPro" id="IPR050425">
    <property type="entry name" value="NAD(P)_dehydrat-like"/>
</dbReference>
<evidence type="ECO:0000313" key="11">
    <source>
        <dbReference type="Proteomes" id="UP001205105"/>
    </source>
</evidence>
<dbReference type="Gene3D" id="3.40.50.720">
    <property type="entry name" value="NAD(P)-binding Rossmann-like Domain"/>
    <property type="match status" value="1"/>
</dbReference>
<proteinExistence type="inferred from homology"/>
<organism evidence="10 11">
    <name type="scientific">Chlorella ohadii</name>
    <dbReference type="NCBI Taxonomy" id="2649997"/>
    <lineage>
        <taxon>Eukaryota</taxon>
        <taxon>Viridiplantae</taxon>
        <taxon>Chlorophyta</taxon>
        <taxon>core chlorophytes</taxon>
        <taxon>Trebouxiophyceae</taxon>
        <taxon>Chlorellales</taxon>
        <taxon>Chlorellaceae</taxon>
        <taxon>Chlorella clade</taxon>
        <taxon>Chlorella</taxon>
    </lineage>
</organism>
<dbReference type="GO" id="GO:0009813">
    <property type="term" value="P:flavonoid biosynthetic process"/>
    <property type="evidence" value="ECO:0007669"/>
    <property type="project" value="UniProtKB-KW"/>
</dbReference>
<feature type="domain" description="NAD-dependent epimerase/dehydratase" evidence="9">
    <location>
        <begin position="5"/>
        <end position="238"/>
    </location>
</feature>
<evidence type="ECO:0000256" key="3">
    <source>
        <dbReference type="ARBA" id="ARBA00023445"/>
    </source>
</evidence>
<comment type="caution">
    <text evidence="10">The sequence shown here is derived from an EMBL/GenBank/DDBJ whole genome shotgun (WGS) entry which is preliminary data.</text>
</comment>
<gene>
    <name evidence="10" type="ORF">COHA_007963</name>
</gene>
<dbReference type="Pfam" id="PF01370">
    <property type="entry name" value="Epimerase"/>
    <property type="match status" value="1"/>
</dbReference>
<evidence type="ECO:0000256" key="7">
    <source>
        <dbReference type="ARBA" id="ARBA00048870"/>
    </source>
</evidence>
<dbReference type="GO" id="GO:0047890">
    <property type="term" value="F:flavanone 4-reductase activity"/>
    <property type="evidence" value="ECO:0007669"/>
    <property type="project" value="UniProtKB-EC"/>
</dbReference>
<dbReference type="PANTHER" id="PTHR10366:SF564">
    <property type="entry name" value="STEROL-4-ALPHA-CARBOXYLATE 3-DEHYDROGENASE, DECARBOXYLATING"/>
    <property type="match status" value="1"/>
</dbReference>
<protein>
    <recommendedName>
        <fullName evidence="6">Flavanone 4-reductase</fullName>
        <ecNumber evidence="5">1.1.1.219</ecNumber>
        <ecNumber evidence="4">1.1.1.234</ecNumber>
    </recommendedName>
</protein>
<dbReference type="InterPro" id="IPR036291">
    <property type="entry name" value="NAD(P)-bd_dom_sf"/>
</dbReference>
<sequence>MPTLVCVTGGAGFVATAKGYDVRATVRSLSDAEKISHLTRLAAALPGRLELVEADLLGGEGPFVAAFRGCRYVFHCASPFFIEAADPQAELVDPAVRGTQAVMAAAAANKADVRRVVLTSSCAAIKGCKPVPPKEGSTYSEADWNETSTVEEEAYWVSKVQAERAAWEAAGRLGVDLVTILPEFIMGPLISTRIDGTSMGYMKAWVEGKAQSGAPVFADVRDVARAHILAAENPAASGRYIVANSHTTPAAHISAWLQERFPEYVFEAGEAGEPQPSINNSRVQRELGLAITPVRETLQDMAATLVALGLAQPQRKA</sequence>
<dbReference type="FunFam" id="3.40.50.720:FF:000085">
    <property type="entry name" value="Dihydroflavonol reductase"/>
    <property type="match status" value="1"/>
</dbReference>
<reference evidence="10" key="1">
    <citation type="submission" date="2020-11" db="EMBL/GenBank/DDBJ databases">
        <title>Chlorella ohadii genome sequencing and assembly.</title>
        <authorList>
            <person name="Murik O."/>
            <person name="Treves H."/>
            <person name="Kedem I."/>
            <person name="Shotland Y."/>
            <person name="Kaplan A."/>
        </authorList>
    </citation>
    <scope>NUCLEOTIDE SEQUENCE</scope>
    <source>
        <strain evidence="10">1</strain>
    </source>
</reference>
<comment type="catalytic activity">
    <reaction evidence="8">
        <text>a (2R,3S,4S)-leucoanthocyanidin + NADP(+) = a (2R,3R)-dihydroflavonol + NADPH + H(+)</text>
        <dbReference type="Rhea" id="RHEA:54444"/>
        <dbReference type="ChEBI" id="CHEBI:15378"/>
        <dbReference type="ChEBI" id="CHEBI:57783"/>
        <dbReference type="ChEBI" id="CHEBI:58349"/>
        <dbReference type="ChEBI" id="CHEBI:138176"/>
        <dbReference type="ChEBI" id="CHEBI:138188"/>
        <dbReference type="EC" id="1.1.1.219"/>
    </reaction>
</comment>
<dbReference type="PANTHER" id="PTHR10366">
    <property type="entry name" value="NAD DEPENDENT EPIMERASE/DEHYDRATASE"/>
    <property type="match status" value="1"/>
</dbReference>
<dbReference type="EC" id="1.1.1.219" evidence="5"/>
<comment type="similarity">
    <text evidence="3">Belongs to the NAD(P)-dependent epimerase/dehydratase family. Dihydroflavonol-4-reductase subfamily.</text>
</comment>
<comment type="catalytic activity">
    <reaction evidence="7">
        <text>(2S)-flavan-4-ol + NADP(+) = (2S)-flavanone + NADPH + H(+)</text>
        <dbReference type="Rhea" id="RHEA:11228"/>
        <dbReference type="ChEBI" id="CHEBI:15378"/>
        <dbReference type="ChEBI" id="CHEBI:15605"/>
        <dbReference type="ChEBI" id="CHEBI:15606"/>
        <dbReference type="ChEBI" id="CHEBI:57783"/>
        <dbReference type="ChEBI" id="CHEBI:58349"/>
        <dbReference type="EC" id="1.1.1.234"/>
    </reaction>
</comment>
<evidence type="ECO:0000313" key="10">
    <source>
        <dbReference type="EMBL" id="KAI7838215.1"/>
    </source>
</evidence>
<evidence type="ECO:0000256" key="1">
    <source>
        <dbReference type="ARBA" id="ARBA00023002"/>
    </source>
</evidence>
<dbReference type="SUPFAM" id="SSF51735">
    <property type="entry name" value="NAD(P)-binding Rossmann-fold domains"/>
    <property type="match status" value="1"/>
</dbReference>
<dbReference type="InterPro" id="IPR001509">
    <property type="entry name" value="Epimerase_deHydtase"/>
</dbReference>
<evidence type="ECO:0000259" key="9">
    <source>
        <dbReference type="Pfam" id="PF01370"/>
    </source>
</evidence>
<dbReference type="GO" id="GO:0045552">
    <property type="term" value="F:dihydroflavanol 4-reductase activity"/>
    <property type="evidence" value="ECO:0007669"/>
    <property type="project" value="UniProtKB-EC"/>
</dbReference>
<evidence type="ECO:0000256" key="6">
    <source>
        <dbReference type="ARBA" id="ARBA00042087"/>
    </source>
</evidence>
<name>A0AAD5DM59_9CHLO</name>
<dbReference type="EC" id="1.1.1.234" evidence="4"/>
<evidence type="ECO:0000256" key="4">
    <source>
        <dbReference type="ARBA" id="ARBA00039055"/>
    </source>
</evidence>
<dbReference type="Proteomes" id="UP001205105">
    <property type="component" value="Unassembled WGS sequence"/>
</dbReference>
<evidence type="ECO:0000256" key="8">
    <source>
        <dbReference type="ARBA" id="ARBA00049132"/>
    </source>
</evidence>
<keyword evidence="2" id="KW-0284">Flavonoid biosynthesis</keyword>
<evidence type="ECO:0000256" key="2">
    <source>
        <dbReference type="ARBA" id="ARBA00023241"/>
    </source>
</evidence>
<accession>A0AAD5DM59</accession>
<dbReference type="EMBL" id="JADXDR010000132">
    <property type="protein sequence ID" value="KAI7838215.1"/>
    <property type="molecule type" value="Genomic_DNA"/>
</dbReference>
<keyword evidence="11" id="KW-1185">Reference proteome</keyword>
<dbReference type="AlphaFoldDB" id="A0AAD5DM59"/>